<keyword evidence="6 8" id="KW-0378">Hydrolase</keyword>
<dbReference type="AlphaFoldDB" id="A0A8J6K2M2"/>
<gene>
    <name evidence="10" type="ORF">GDO78_012371</name>
</gene>
<protein>
    <recommendedName>
        <fullName evidence="5 8">Protein N-terminal glutamine amidohydrolase</fullName>
        <ecNumber evidence="4 8">3.5.1.122</ecNumber>
    </recommendedName>
    <alternativeName>
        <fullName evidence="8">Protein NH2-terminal glutamine deamidase</fullName>
    </alternativeName>
</protein>
<proteinExistence type="inferred from homology"/>
<dbReference type="PANTHER" id="PTHR13035">
    <property type="entry name" value="PROTEIN N-TERMINAL GLUTAMINE AMIDOHYDROLASE"/>
    <property type="match status" value="1"/>
</dbReference>
<evidence type="ECO:0000256" key="4">
    <source>
        <dbReference type="ARBA" id="ARBA00012718"/>
    </source>
</evidence>
<name>A0A8J6K2M2_ELECQ</name>
<accession>A0A8J6K2M2</accession>
<dbReference type="InterPro" id="IPR023128">
    <property type="entry name" value="Prot_N_Gln_amidohydro_ab_roll"/>
</dbReference>
<comment type="similarity">
    <text evidence="2 8">Belongs to the NTAQ1 family.</text>
</comment>
<comment type="caution">
    <text evidence="10">The sequence shown here is derived from an EMBL/GenBank/DDBJ whole genome shotgun (WGS) entry which is preliminary data.</text>
</comment>
<evidence type="ECO:0000259" key="9">
    <source>
        <dbReference type="Pfam" id="PF09764"/>
    </source>
</evidence>
<evidence type="ECO:0000256" key="1">
    <source>
        <dbReference type="ARBA" id="ARBA00002022"/>
    </source>
</evidence>
<dbReference type="Proteomes" id="UP000770717">
    <property type="component" value="Unassembled WGS sequence"/>
</dbReference>
<dbReference type="PANTHER" id="PTHR13035:SF0">
    <property type="entry name" value="PROTEIN N-TERMINAL GLUTAMINE AMIDOHYDROLASE"/>
    <property type="match status" value="1"/>
</dbReference>
<comment type="catalytic activity">
    <reaction evidence="7 8">
        <text>N-terminal L-glutaminyl-[protein] + H2O = N-terminal L-glutamyl-[protein] + NH4(+)</text>
        <dbReference type="Rhea" id="RHEA:50680"/>
        <dbReference type="Rhea" id="RHEA-COMP:12668"/>
        <dbReference type="Rhea" id="RHEA-COMP:12777"/>
        <dbReference type="ChEBI" id="CHEBI:15377"/>
        <dbReference type="ChEBI" id="CHEBI:28938"/>
        <dbReference type="ChEBI" id="CHEBI:64721"/>
        <dbReference type="ChEBI" id="CHEBI:64722"/>
        <dbReference type="EC" id="3.5.1.122"/>
    </reaction>
</comment>
<evidence type="ECO:0000256" key="6">
    <source>
        <dbReference type="ARBA" id="ARBA00022801"/>
    </source>
</evidence>
<dbReference type="GO" id="GO:0008418">
    <property type="term" value="F:protein-N-terminal asparagine amidohydrolase activity"/>
    <property type="evidence" value="ECO:0007669"/>
    <property type="project" value="UniProtKB-UniRule"/>
</dbReference>
<comment type="subunit">
    <text evidence="3 8">Monomer.</text>
</comment>
<dbReference type="GO" id="GO:0005829">
    <property type="term" value="C:cytosol"/>
    <property type="evidence" value="ECO:0007669"/>
    <property type="project" value="TreeGrafter"/>
</dbReference>
<dbReference type="Gene3D" id="3.10.620.10">
    <property type="entry name" value="Protein N-terminal glutamine amidohydrolase, alpha beta roll"/>
    <property type="match status" value="1"/>
</dbReference>
<dbReference type="InterPro" id="IPR039733">
    <property type="entry name" value="NTAQ1"/>
</dbReference>
<dbReference type="InterPro" id="IPR037132">
    <property type="entry name" value="N_Gln_amidohydro_ab_roll_sf"/>
</dbReference>
<dbReference type="Pfam" id="PF09764">
    <property type="entry name" value="Nt_Gln_amidase"/>
    <property type="match status" value="1"/>
</dbReference>
<evidence type="ECO:0000256" key="5">
    <source>
        <dbReference type="ARBA" id="ARBA00021247"/>
    </source>
</evidence>
<dbReference type="EC" id="3.5.1.122" evidence="4 8"/>
<dbReference type="EMBL" id="WNTK01000008">
    <property type="protein sequence ID" value="KAG9478683.1"/>
    <property type="molecule type" value="Genomic_DNA"/>
</dbReference>
<keyword evidence="11" id="KW-1185">Reference proteome</keyword>
<evidence type="ECO:0000313" key="11">
    <source>
        <dbReference type="Proteomes" id="UP000770717"/>
    </source>
</evidence>
<evidence type="ECO:0000256" key="3">
    <source>
        <dbReference type="ARBA" id="ARBA00011245"/>
    </source>
</evidence>
<evidence type="ECO:0000256" key="2">
    <source>
        <dbReference type="ARBA" id="ARBA00008985"/>
    </source>
</evidence>
<sequence length="185" mass="21825">MQVPASAPPVLPGRDDCCYTSCYCEENVWKLCESIRDRTPHHLEEFYAIFLSNENRMIPIWKQQCGKSEDPVIWDYHVILLHDCGDGQRFIYDLDTVLPFPCPCDTYIKEALRSDHNIHKDFRRKLRLIPADEYLRTFASDRSHMKDANNDWRKPPPSYPCIKTPGECLLFRTKLWMKFPQVINS</sequence>
<evidence type="ECO:0000313" key="10">
    <source>
        <dbReference type="EMBL" id="KAG9478683.1"/>
    </source>
</evidence>
<feature type="domain" description="Protein N-terminal glutamine amidohydrolase alpha beta roll" evidence="9">
    <location>
        <begin position="19"/>
        <end position="166"/>
    </location>
</feature>
<dbReference type="GO" id="GO:0070773">
    <property type="term" value="F:protein-N-terminal glutamine amidohydrolase activity"/>
    <property type="evidence" value="ECO:0007669"/>
    <property type="project" value="UniProtKB-UniRule"/>
</dbReference>
<dbReference type="FunFam" id="3.10.620.10:FF:000001">
    <property type="entry name" value="Blast:Protein N-terminal glutamine amidohydrolase"/>
    <property type="match status" value="1"/>
</dbReference>
<evidence type="ECO:0000256" key="7">
    <source>
        <dbReference type="ARBA" id="ARBA00048768"/>
    </source>
</evidence>
<reference evidence="10" key="1">
    <citation type="thesis" date="2020" institute="ProQuest LLC" country="789 East Eisenhower Parkway, Ann Arbor, MI, USA">
        <title>Comparative Genomics and Chromosome Evolution.</title>
        <authorList>
            <person name="Mudd A.B."/>
        </authorList>
    </citation>
    <scope>NUCLEOTIDE SEQUENCE</scope>
    <source>
        <strain evidence="10">HN-11 Male</strain>
        <tissue evidence="10">Kidney and liver</tissue>
    </source>
</reference>
<evidence type="ECO:0000256" key="8">
    <source>
        <dbReference type="RuleBase" id="RU367082"/>
    </source>
</evidence>
<organism evidence="10 11">
    <name type="scientific">Eleutherodactylus coqui</name>
    <name type="common">Puerto Rican coqui</name>
    <dbReference type="NCBI Taxonomy" id="57060"/>
    <lineage>
        <taxon>Eukaryota</taxon>
        <taxon>Metazoa</taxon>
        <taxon>Chordata</taxon>
        <taxon>Craniata</taxon>
        <taxon>Vertebrata</taxon>
        <taxon>Euteleostomi</taxon>
        <taxon>Amphibia</taxon>
        <taxon>Batrachia</taxon>
        <taxon>Anura</taxon>
        <taxon>Neobatrachia</taxon>
        <taxon>Hyloidea</taxon>
        <taxon>Eleutherodactylidae</taxon>
        <taxon>Eleutherodactylinae</taxon>
        <taxon>Eleutherodactylus</taxon>
        <taxon>Eleutherodactylus</taxon>
    </lineage>
</organism>
<dbReference type="GO" id="GO:0005634">
    <property type="term" value="C:nucleus"/>
    <property type="evidence" value="ECO:0007669"/>
    <property type="project" value="TreeGrafter"/>
</dbReference>
<comment type="function">
    <text evidence="1">Mediates the side-chain deamidation of N-terminal glutamine residues to glutamate, an important step in N-end rule pathway of protein degradation. Conversion of the resulting N-terminal glutamine to glutamate renders the protein susceptible to arginylation, polyubiquitination and degradation as specified by the N-end rule. Does not act on substrates with internal or C-terminal glutamine and does not act on non-glutamine residues in any position. Does not deaminate acetylated N-terminal glutamine. With the exception of proline, all tested second-position residues on substrate peptides do not greatly influence the activity. In contrast, a proline at position 2, virtually abolishes deamidation of N-terminal glutamine.</text>
</comment>
<dbReference type="OrthoDB" id="191192at2759"/>